<evidence type="ECO:0000259" key="1">
    <source>
        <dbReference type="Pfam" id="PF13456"/>
    </source>
</evidence>
<proteinExistence type="predicted"/>
<organism evidence="2 3">
    <name type="scientific">Digitaria exilis</name>
    <dbReference type="NCBI Taxonomy" id="1010633"/>
    <lineage>
        <taxon>Eukaryota</taxon>
        <taxon>Viridiplantae</taxon>
        <taxon>Streptophyta</taxon>
        <taxon>Embryophyta</taxon>
        <taxon>Tracheophyta</taxon>
        <taxon>Spermatophyta</taxon>
        <taxon>Magnoliopsida</taxon>
        <taxon>Liliopsida</taxon>
        <taxon>Poales</taxon>
        <taxon>Poaceae</taxon>
        <taxon>PACMAD clade</taxon>
        <taxon>Panicoideae</taxon>
        <taxon>Panicodae</taxon>
        <taxon>Paniceae</taxon>
        <taxon>Anthephorinae</taxon>
        <taxon>Digitaria</taxon>
    </lineage>
</organism>
<feature type="domain" description="RNase H type-1" evidence="1">
    <location>
        <begin position="5"/>
        <end position="94"/>
    </location>
</feature>
<dbReference type="InterPro" id="IPR044730">
    <property type="entry name" value="RNase_H-like_dom_plant"/>
</dbReference>
<dbReference type="GO" id="GO:0003676">
    <property type="term" value="F:nucleic acid binding"/>
    <property type="evidence" value="ECO:0007669"/>
    <property type="project" value="InterPro"/>
</dbReference>
<dbReference type="AlphaFoldDB" id="A0A835B9S4"/>
<dbReference type="InterPro" id="IPR012337">
    <property type="entry name" value="RNaseH-like_sf"/>
</dbReference>
<dbReference type="InterPro" id="IPR002156">
    <property type="entry name" value="RNaseH_domain"/>
</dbReference>
<sequence>MRGIPSMSSALVAEAEAYRDGLRLTLMRGAPEHVILESDSLQLVSLWKDRCKQRSEIATILDEMQEMVTALPSVTFVHVTRSVNGAAHLCAKNASSSSPRPQ</sequence>
<dbReference type="PANTHER" id="PTHR47723">
    <property type="entry name" value="OS05G0353850 PROTEIN"/>
    <property type="match status" value="1"/>
</dbReference>
<dbReference type="EMBL" id="JACEFO010001963">
    <property type="protein sequence ID" value="KAF8691694.1"/>
    <property type="molecule type" value="Genomic_DNA"/>
</dbReference>
<evidence type="ECO:0000313" key="3">
    <source>
        <dbReference type="Proteomes" id="UP000636709"/>
    </source>
</evidence>
<name>A0A835B9S4_9POAL</name>
<reference evidence="2" key="1">
    <citation type="submission" date="2020-07" db="EMBL/GenBank/DDBJ databases">
        <title>Genome sequence and genetic diversity analysis of an under-domesticated orphan crop, white fonio (Digitaria exilis).</title>
        <authorList>
            <person name="Bennetzen J.L."/>
            <person name="Chen S."/>
            <person name="Ma X."/>
            <person name="Wang X."/>
            <person name="Yssel A.E.J."/>
            <person name="Chaluvadi S.R."/>
            <person name="Johnson M."/>
            <person name="Gangashetty P."/>
            <person name="Hamidou F."/>
            <person name="Sanogo M.D."/>
            <person name="Zwaenepoel A."/>
            <person name="Wallace J."/>
            <person name="Van De Peer Y."/>
            <person name="Van Deynze A."/>
        </authorList>
    </citation>
    <scope>NUCLEOTIDE SEQUENCE</scope>
    <source>
        <tissue evidence="2">Leaves</tissue>
    </source>
</reference>
<gene>
    <name evidence="2" type="ORF">HU200_040080</name>
</gene>
<evidence type="ECO:0000313" key="2">
    <source>
        <dbReference type="EMBL" id="KAF8691694.1"/>
    </source>
</evidence>
<dbReference type="GO" id="GO:0004523">
    <property type="term" value="F:RNA-DNA hybrid ribonuclease activity"/>
    <property type="evidence" value="ECO:0007669"/>
    <property type="project" value="InterPro"/>
</dbReference>
<dbReference type="Pfam" id="PF13456">
    <property type="entry name" value="RVT_3"/>
    <property type="match status" value="1"/>
</dbReference>
<dbReference type="Gene3D" id="3.30.420.10">
    <property type="entry name" value="Ribonuclease H-like superfamily/Ribonuclease H"/>
    <property type="match status" value="1"/>
</dbReference>
<keyword evidence="3" id="KW-1185">Reference proteome</keyword>
<dbReference type="PANTHER" id="PTHR47723:SF24">
    <property type="entry name" value="RNASE H TYPE-1 DOMAIN-CONTAINING PROTEIN"/>
    <property type="match status" value="1"/>
</dbReference>
<dbReference type="InterPro" id="IPR036397">
    <property type="entry name" value="RNaseH_sf"/>
</dbReference>
<protein>
    <recommendedName>
        <fullName evidence="1">RNase H type-1 domain-containing protein</fullName>
    </recommendedName>
</protein>
<dbReference type="OrthoDB" id="694800at2759"/>
<dbReference type="SUPFAM" id="SSF53098">
    <property type="entry name" value="Ribonuclease H-like"/>
    <property type="match status" value="1"/>
</dbReference>
<comment type="caution">
    <text evidence="2">The sequence shown here is derived from an EMBL/GenBank/DDBJ whole genome shotgun (WGS) entry which is preliminary data.</text>
</comment>
<dbReference type="InterPro" id="IPR053151">
    <property type="entry name" value="RNase_H-like"/>
</dbReference>
<dbReference type="CDD" id="cd06222">
    <property type="entry name" value="RNase_H_like"/>
    <property type="match status" value="1"/>
</dbReference>
<dbReference type="Proteomes" id="UP000636709">
    <property type="component" value="Unassembled WGS sequence"/>
</dbReference>
<accession>A0A835B9S4</accession>